<dbReference type="AlphaFoldDB" id="A0A2T3A7B9"/>
<feature type="chain" id="PRO_5015718598" evidence="1">
    <location>
        <begin position="18"/>
        <end position="155"/>
    </location>
</feature>
<sequence>MPLGLFLLARLATPSMVQRGPAPFGMQGPFSVVHVGCLWMDGTYVIPRRVQRQYAVHPEGQKREGTMSSSAYLLFWFCCPRLEHQRVWFWLPGGPESWLDFHRGVLCWASVFSCQQMACWTGLLDVLLVPAVILASMLLPRDARVQIVRLRIYAS</sequence>
<organism evidence="2 3">
    <name type="scientific">Coniella lustricola</name>
    <dbReference type="NCBI Taxonomy" id="2025994"/>
    <lineage>
        <taxon>Eukaryota</taxon>
        <taxon>Fungi</taxon>
        <taxon>Dikarya</taxon>
        <taxon>Ascomycota</taxon>
        <taxon>Pezizomycotina</taxon>
        <taxon>Sordariomycetes</taxon>
        <taxon>Sordariomycetidae</taxon>
        <taxon>Diaporthales</taxon>
        <taxon>Schizoparmaceae</taxon>
        <taxon>Coniella</taxon>
    </lineage>
</organism>
<proteinExistence type="predicted"/>
<gene>
    <name evidence="2" type="ORF">BD289DRAFT_264215</name>
</gene>
<reference evidence="2 3" key="1">
    <citation type="journal article" date="2018" name="Mycol. Prog.">
        <title>Coniella lustricola, a new species from submerged detritus.</title>
        <authorList>
            <person name="Raudabaugh D.B."/>
            <person name="Iturriaga T."/>
            <person name="Carver A."/>
            <person name="Mondo S."/>
            <person name="Pangilinan J."/>
            <person name="Lipzen A."/>
            <person name="He G."/>
            <person name="Amirebrahimi M."/>
            <person name="Grigoriev I.V."/>
            <person name="Miller A.N."/>
        </authorList>
    </citation>
    <scope>NUCLEOTIDE SEQUENCE [LARGE SCALE GENOMIC DNA]</scope>
    <source>
        <strain evidence="2 3">B22-T-1</strain>
    </source>
</reference>
<name>A0A2T3A7B9_9PEZI</name>
<keyword evidence="3" id="KW-1185">Reference proteome</keyword>
<evidence type="ECO:0000313" key="3">
    <source>
        <dbReference type="Proteomes" id="UP000241462"/>
    </source>
</evidence>
<dbReference type="Proteomes" id="UP000241462">
    <property type="component" value="Unassembled WGS sequence"/>
</dbReference>
<evidence type="ECO:0000313" key="2">
    <source>
        <dbReference type="EMBL" id="PSR84249.1"/>
    </source>
</evidence>
<keyword evidence="1" id="KW-0732">Signal</keyword>
<dbReference type="InParanoid" id="A0A2T3A7B9"/>
<protein>
    <submittedName>
        <fullName evidence="2">Uncharacterized protein</fullName>
    </submittedName>
</protein>
<dbReference type="EMBL" id="KZ678446">
    <property type="protein sequence ID" value="PSR84249.1"/>
    <property type="molecule type" value="Genomic_DNA"/>
</dbReference>
<evidence type="ECO:0000256" key="1">
    <source>
        <dbReference type="SAM" id="SignalP"/>
    </source>
</evidence>
<feature type="signal peptide" evidence="1">
    <location>
        <begin position="1"/>
        <end position="17"/>
    </location>
</feature>
<accession>A0A2T3A7B9</accession>